<dbReference type="Bgee" id="ENSDARG00000035862">
    <property type="expression patterns" value="Expressed in testis and 8 other cell types or tissues"/>
</dbReference>
<reference evidence="19" key="10">
    <citation type="journal article" date="2021" name="Commun. Biol.">
        <title>Insulin-like 3 affects zebrafish spermatogenic cells directly and via Sertoli cells.</title>
        <authorList>
            <person name="Crespo D."/>
            <person name="Assis L.H.C."/>
            <person name="Zhang Y.T."/>
            <person name="Safian D."/>
            <person name="Furmanek T."/>
            <person name="Skaftnesmo K.O."/>
            <person name="Norberg B."/>
            <person name="Ge W."/>
            <person name="Choi Y.C."/>
            <person name="den Broeder M.J."/>
            <person name="Legler J."/>
            <person name="Bogerd J."/>
            <person name="Schulz R.W."/>
        </authorList>
    </citation>
    <scope>NUCLEOTIDE SEQUENCE</scope>
</reference>
<dbReference type="GO" id="GO:0005179">
    <property type="term" value="F:hormone activity"/>
    <property type="evidence" value="ECO:0007669"/>
    <property type="project" value="InterPro"/>
</dbReference>
<reference evidence="19" key="13">
    <citation type="journal article" date="2022" name="Endocrinology">
        <title>Cyp11a2 Is Essential for Oocyte Development and Spermatogonial Stem Cell Differentiation in Zebrafish.</title>
        <authorList>
            <person name="Wang Y."/>
            <person name="Ye D."/>
            <person name="Zhang F."/>
            <person name="Zhang R."/>
            <person name="Zhu J."/>
            <person name="Wang H."/>
            <person name="He M."/>
            <person name="Sun Y."/>
        </authorList>
    </citation>
    <scope>NUCLEOTIDE SEQUENCE</scope>
</reference>
<feature type="region of interest" description="Disordered" evidence="12">
    <location>
        <begin position="79"/>
        <end position="136"/>
    </location>
</feature>
<dbReference type="RefSeq" id="NP_001108525.2">
    <property type="nucleotide sequence ID" value="NM_001115053.2"/>
</dbReference>
<protein>
    <recommendedName>
        <fullName evidence="3">Insulin-like 3</fullName>
    </recommendedName>
    <alternativeName>
        <fullName evidence="10">Leydig insulin-like peptide</fullName>
    </alternativeName>
    <alternativeName>
        <fullName evidence="9">Relaxin-like factor</fullName>
    </alternativeName>
</protein>
<reference evidence="19" key="5">
    <citation type="journal article" date="2008" name="Genome Res.">
        <title>Origin of INSL3-mediated testicular descent in therian mammals.</title>
        <authorList>
            <person name="Park J.I."/>
            <person name="Semyonov J."/>
            <person name="Chang C.L."/>
            <person name="Yi W."/>
            <person name="Warren W."/>
            <person name="Hsu S.Y."/>
        </authorList>
    </citation>
    <scope>NUCLEOTIDE SEQUENCE</scope>
</reference>
<reference evidence="17 18" key="9">
    <citation type="journal article" date="2013" name="Nature">
        <title>The zebrafish reference genome sequence and its relationship to the human genome.</title>
        <authorList>
            <consortium name="Genome Reference Consortium Zebrafish"/>
            <person name="Howe K."/>
            <person name="Clark M.D."/>
            <person name="Torroja C.F."/>
            <person name="Torrance J."/>
            <person name="Berthelot C."/>
            <person name="Muffato M."/>
            <person name="Collins J.E."/>
            <person name="Humphray S."/>
            <person name="McLaren K."/>
            <person name="Matthews L."/>
            <person name="McLaren S."/>
            <person name="Sealy I."/>
            <person name="Caccamo M."/>
            <person name="Churcher C."/>
            <person name="Scott C."/>
            <person name="Barrett J.C."/>
            <person name="Koch R."/>
            <person name="Rauch G.J."/>
            <person name="White S."/>
            <person name="Chow W."/>
            <person name="Kilian B."/>
            <person name="Quintais L.T."/>
            <person name="Guerra-Assuncao J.A."/>
            <person name="Zhou Y."/>
            <person name="Gu Y."/>
            <person name="Yen J."/>
            <person name="Vogel J.H."/>
            <person name="Eyre T."/>
            <person name="Redmond S."/>
            <person name="Banerjee R."/>
            <person name="Chi J."/>
            <person name="Fu B."/>
            <person name="Langley E."/>
            <person name="Maguire S.F."/>
            <person name="Laird G.K."/>
            <person name="Lloyd D."/>
            <person name="Kenyon E."/>
            <person name="Donaldson S."/>
            <person name="Sehra H."/>
            <person name="Almeida-King J."/>
            <person name="Loveland J."/>
            <person name="Trevanion S."/>
            <person name="Jones M."/>
            <person name="Quail M."/>
            <person name="Willey D."/>
            <person name="Hunt A."/>
            <person name="Burton J."/>
            <person name="Sims S."/>
            <person name="McLay K."/>
            <person name="Plumb B."/>
            <person name="Davis J."/>
            <person name="Clee C."/>
            <person name="Oliver K."/>
            <person name="Clark R."/>
            <person name="Riddle C."/>
            <person name="Elliot D."/>
            <person name="Eliott D."/>
            <person name="Threadgold G."/>
            <person name="Harden G."/>
            <person name="Ware D."/>
            <person name="Begum S."/>
            <person name="Mortimore B."/>
            <person name="Mortimer B."/>
            <person name="Kerry G."/>
            <person name="Heath P."/>
            <person name="Phillimore B."/>
            <person name="Tracey A."/>
            <person name="Corby N."/>
            <person name="Dunn M."/>
            <person name="Johnson C."/>
            <person name="Wood J."/>
            <person name="Clark S."/>
            <person name="Pelan S."/>
            <person name="Griffiths G."/>
            <person name="Smith M."/>
            <person name="Glithero R."/>
            <person name="Howden P."/>
            <person name="Barker N."/>
            <person name="Lloyd C."/>
            <person name="Stevens C."/>
            <person name="Harley J."/>
            <person name="Holt K."/>
            <person name="Panagiotidis G."/>
            <person name="Lovell J."/>
            <person name="Beasley H."/>
            <person name="Henderson C."/>
            <person name="Gordon D."/>
            <person name="Auger K."/>
            <person name="Wright D."/>
            <person name="Collins J."/>
            <person name="Raisen C."/>
            <person name="Dyer L."/>
            <person name="Leung K."/>
            <person name="Robertson L."/>
            <person name="Ambridge K."/>
            <person name="Leongamornlert D."/>
            <person name="McGuire S."/>
            <person name="Gilderthorp R."/>
            <person name="Griffiths C."/>
            <person name="Manthravadi D."/>
            <person name="Nichol S."/>
            <person name="Barker G."/>
            <person name="Whitehead S."/>
            <person name="Kay M."/>
            <person name="Brown J."/>
            <person name="Murnane C."/>
            <person name="Gray E."/>
            <person name="Humphries M."/>
            <person name="Sycamore N."/>
            <person name="Barker D."/>
            <person name="Saunders D."/>
            <person name="Wallis J."/>
            <person name="Babbage A."/>
            <person name="Hammond S."/>
            <person name="Mashreghi-Mohammadi M."/>
            <person name="Barr L."/>
            <person name="Martin S."/>
            <person name="Wray P."/>
            <person name="Ellington A."/>
            <person name="Matthews N."/>
            <person name="Ellwood M."/>
            <person name="Woodmansey R."/>
            <person name="Clark G."/>
            <person name="Cooper J."/>
            <person name="Cooper J."/>
            <person name="Tromans A."/>
            <person name="Grafham D."/>
            <person name="Skuce C."/>
            <person name="Pandian R."/>
            <person name="Andrews R."/>
            <person name="Harrison E."/>
            <person name="Kimberley A."/>
            <person name="Garnett J."/>
            <person name="Fosker N."/>
            <person name="Hall R."/>
            <person name="Garner P."/>
            <person name="Kelly D."/>
            <person name="Bird C."/>
            <person name="Palmer S."/>
            <person name="Gehring I."/>
            <person name="Berger A."/>
            <person name="Dooley C.M."/>
            <person name="Ersan-Urun Z."/>
            <person name="Eser C."/>
            <person name="Geiger H."/>
            <person name="Geisler M."/>
            <person name="Karotki L."/>
            <person name="Kirn A."/>
            <person name="Konantz J."/>
            <person name="Konantz M."/>
            <person name="Oberlander M."/>
            <person name="Rudolph-Geiger S."/>
            <person name="Teucke M."/>
            <person name="Lanz C."/>
            <person name="Raddatz G."/>
            <person name="Osoegawa K."/>
            <person name="Zhu B."/>
            <person name="Rapp A."/>
            <person name="Widaa S."/>
            <person name="Langford C."/>
            <person name="Yang F."/>
            <person name="Schuster S.C."/>
            <person name="Carter N.P."/>
            <person name="Harrow J."/>
            <person name="Ning Z."/>
            <person name="Herrero J."/>
            <person name="Searle S.M."/>
            <person name="Enright A."/>
            <person name="Geisler R."/>
            <person name="Plasterk R.H."/>
            <person name="Lee C."/>
            <person name="Westerfield M."/>
            <person name="de Jong P.J."/>
            <person name="Zon L.I."/>
            <person name="Postlethwait J.H."/>
            <person name="Nusslein-Volhard C."/>
            <person name="Hubbard T.J."/>
            <person name="Roest Crollius H."/>
            <person name="Rogers J."/>
            <person name="Stemple D.L."/>
        </authorList>
    </citation>
    <scope>NUCLEOTIDE SEQUENCE [LARGE SCALE GENOMIC DNA]</scope>
    <source>
        <strain evidence="17">Tuebingen</strain>
    </source>
</reference>
<dbReference type="Gene3D" id="1.10.100.10">
    <property type="entry name" value="Insulin-like"/>
    <property type="match status" value="1"/>
</dbReference>
<evidence type="ECO:0007829" key="21">
    <source>
        <dbReference type="PeptideAtlas" id="Q2P9V5"/>
    </source>
</evidence>
<evidence type="ECO:0000256" key="1">
    <source>
        <dbReference type="ARBA" id="ARBA00004613"/>
    </source>
</evidence>
<evidence type="ECO:0000256" key="8">
    <source>
        <dbReference type="ARBA" id="ARBA00025288"/>
    </source>
</evidence>
<dbReference type="GO" id="GO:0005615">
    <property type="term" value="C:extracellular space"/>
    <property type="evidence" value="ECO:0000318"/>
    <property type="project" value="GO_Central"/>
</dbReference>
<evidence type="ECO:0000313" key="18">
    <source>
        <dbReference type="Proteomes" id="UP000000437"/>
    </source>
</evidence>
<reference evidence="19" key="7">
    <citation type="journal article" date="2009" name="Comp. Biochem. Physiol., Part A Mol. Integr. Physiol.">
        <title>Relaxin-3 and RXFP3 expression, and steroidogenic actions in the ovary of teleost fish.</title>
        <authorList>
            <person name="Wilson B.C."/>
            <person name="Burnett D."/>
            <person name="Rappaport R."/>
            <person name="Parry L.J."/>
            <person name="Fletcher E.K."/>
        </authorList>
    </citation>
    <scope>NUCLEOTIDE SEQUENCE</scope>
</reference>
<dbReference type="PANTHER" id="PTHR10423">
    <property type="entry name" value="INSULIN-LIKE 3"/>
    <property type="match status" value="1"/>
</dbReference>
<reference evidence="19" key="12">
    <citation type="journal article" date="2022" name="Elife">
        <title>Augmentation of progestin signaling rescues testis organization and spermatogenesis in zebrafish with the depletion of androgen signaling.</title>
        <authorList>
            <person name="Zhai G."/>
            <person name="Shu T."/>
            <person name="Yu G."/>
            <person name="Tang H."/>
            <person name="Shi C."/>
            <person name="Jia J."/>
            <person name="Lou Q."/>
            <person name="Dai X."/>
            <person name="Jin X."/>
            <person name="He J."/>
            <person name="Xiao W."/>
            <person name="Liu X."/>
            <person name="Yin Z."/>
        </authorList>
    </citation>
    <scope>NUCLEOTIDE SEQUENCE</scope>
</reference>
<reference evidence="19" key="11">
    <citation type="journal article" date="2022" name="Adv. Sci.">
        <title>A Germline-Specific Regulator of Mitochondrial Fusion is Required for Maintenance and Differentiation of Germline Stem and Progenitor Cells.</title>
        <authorList>
            <person name="Zhang R."/>
            <person name="Tu Y.X."/>
            <person name="Ye D."/>
            <person name="Gu Z."/>
            <person name="Chen Z.X."/>
            <person name="Sun Y."/>
        </authorList>
    </citation>
    <scope>NUCLEOTIDE SEQUENCE</scope>
</reference>
<keyword evidence="7" id="KW-1015">Disulfide bond</keyword>
<evidence type="ECO:0000256" key="2">
    <source>
        <dbReference type="ARBA" id="ARBA00009034"/>
    </source>
</evidence>
<accession>E6Y2S2</accession>
<dbReference type="GO" id="GO:0007193">
    <property type="term" value="P:adenylate cyclase-inhibiting G protein-coupled receptor signaling pathway"/>
    <property type="evidence" value="ECO:0000318"/>
    <property type="project" value="GO_Central"/>
</dbReference>
<keyword evidence="18" id="KW-1185">Reference proteome</keyword>
<keyword evidence="4 11" id="KW-0964">Secreted</keyword>
<dbReference type="CDD" id="cd04365">
    <property type="entry name" value="IlGF_relaxin_like"/>
    <property type="match status" value="1"/>
</dbReference>
<dbReference type="EMBL" id="BX530024">
    <property type="status" value="NOT_ANNOTATED_CDS"/>
    <property type="molecule type" value="Genomic_DNA"/>
</dbReference>
<dbReference type="ZFIN" id="ZDB-GENE-050310-5">
    <property type="gene designation" value="insl3"/>
</dbReference>
<feature type="domain" description="Insulin-like" evidence="14">
    <location>
        <begin position="27"/>
        <end position="153"/>
    </location>
</feature>
<dbReference type="Proteomes" id="UP000000437">
    <property type="component" value="Chromosome 2"/>
</dbReference>
<evidence type="ECO:0000313" key="15">
    <source>
        <dbReference type="EMBL" id="ABV48902.1"/>
    </source>
</evidence>
<evidence type="ECO:0000256" key="3">
    <source>
        <dbReference type="ARBA" id="ARBA00014427"/>
    </source>
</evidence>
<dbReference type="PaxDb" id="7955-ENSDARP00000052066"/>
<keyword evidence="6 13" id="KW-0732">Signal</keyword>
<dbReference type="SMART" id="SM00078">
    <property type="entry name" value="IlGF"/>
    <property type="match status" value="1"/>
</dbReference>
<accession>Q2P9V5</accession>
<evidence type="ECO:0000256" key="4">
    <source>
        <dbReference type="ARBA" id="ARBA00022525"/>
    </source>
</evidence>
<dbReference type="InterPro" id="IPR036438">
    <property type="entry name" value="Insulin-like_sf"/>
</dbReference>
<feature type="signal peptide" evidence="13">
    <location>
        <begin position="1"/>
        <end position="20"/>
    </location>
</feature>
<accession>F6P7U1</accession>
<organism evidence="15">
    <name type="scientific">Danio rerio</name>
    <name type="common">Zebrafish</name>
    <name type="synonym">Brachydanio rerio</name>
    <dbReference type="NCBI Taxonomy" id="7955"/>
    <lineage>
        <taxon>Eukaryota</taxon>
        <taxon>Metazoa</taxon>
        <taxon>Chordata</taxon>
        <taxon>Craniata</taxon>
        <taxon>Vertebrata</taxon>
        <taxon>Euteleostomi</taxon>
        <taxon>Actinopterygii</taxon>
        <taxon>Neopterygii</taxon>
        <taxon>Teleostei</taxon>
        <taxon>Ostariophysi</taxon>
        <taxon>Cypriniformes</taxon>
        <taxon>Danionidae</taxon>
        <taxon>Danioninae</taxon>
        <taxon>Danio</taxon>
    </lineage>
</organism>
<evidence type="ECO:0000313" key="20">
    <source>
        <dbReference type="ZFIN" id="ZDB-GENE-050310-5"/>
    </source>
</evidence>
<dbReference type="EMBL" id="EF685704">
    <property type="protein sequence ID" value="ABV48902.1"/>
    <property type="molecule type" value="mRNA"/>
</dbReference>
<dbReference type="PANTHER" id="PTHR10423:SF3">
    <property type="entry name" value="INSULIN-LIKE 3"/>
    <property type="match status" value="1"/>
</dbReference>
<comment type="similarity">
    <text evidence="2 11">Belongs to the insulin family.</text>
</comment>
<comment type="function">
    <text evidence="8">Seems to play a role in testicular function. May be a trophic hormone with a role in testicular descent in fetal life. Is a ligand for LGR8 receptor.</text>
</comment>
<dbReference type="HOGENOM" id="CLU_120043_0_0_1"/>
<gene>
    <name evidence="17 19 20" type="primary">insl3</name>
    <name evidence="19" type="synonym">RFLX</name>
    <name evidence="19" type="synonym">rln2</name>
    <name evidence="19" type="synonym">rln3c</name>
    <name evidence="16" type="synonym">rlx 3c</name>
    <name evidence="19" type="synonym">rlx3c</name>
    <name evidence="19" type="synonym">si:rp71-39b20.5</name>
</gene>
<comment type="subcellular location">
    <subcellularLocation>
        <location evidence="1 11">Secreted</location>
    </subcellularLocation>
</comment>
<evidence type="ECO:0000256" key="6">
    <source>
        <dbReference type="ARBA" id="ARBA00022729"/>
    </source>
</evidence>
<evidence type="ECO:0000256" key="5">
    <source>
        <dbReference type="ARBA" id="ARBA00022685"/>
    </source>
</evidence>
<dbReference type="eggNOG" id="ENOG502S7EX">
    <property type="taxonomic scope" value="Eukaryota"/>
</dbReference>
<dbReference type="OMA" id="ESTECNR"/>
<dbReference type="OrthoDB" id="6330326at2759"/>
<evidence type="ECO:0000256" key="13">
    <source>
        <dbReference type="SAM" id="SignalP"/>
    </source>
</evidence>
<keyword evidence="5" id="KW-0165">Cleavage on pair of basic residues</keyword>
<dbReference type="Pfam" id="PF00049">
    <property type="entry name" value="Insulin"/>
    <property type="match status" value="1"/>
</dbReference>
<dbReference type="Ensembl" id="ENSDART00000052067.5">
    <property type="protein sequence ID" value="ENSDARP00000052066.4"/>
    <property type="gene ID" value="ENSDARG00000035862.5"/>
</dbReference>
<feature type="compositionally biased region" description="Basic and acidic residues" evidence="12">
    <location>
        <begin position="86"/>
        <end position="105"/>
    </location>
</feature>
<dbReference type="GeneTree" id="ENSGT00940000163613"/>
<evidence type="ECO:0000259" key="14">
    <source>
        <dbReference type="SMART" id="SM00078"/>
    </source>
</evidence>
<reference evidence="19" key="14">
    <citation type="journal article" date="2022" name="Front. Cell Dev. Biol.">
        <title>Thyroid Hormones Deficiency Impairs Male Germ Cell Development: A Cross Talk Between Hypothalamic-Pituitary-Thyroid, and-Gonadal Axes in Zebrafish.</title>
        <authorList>
            <person name="Rodrigues M.S."/>
            <person name="Tovo-Neto A."/>
            <person name="Rosa I.F."/>
            <person name="Doretto L.B."/>
            <person name="Fallah H.P."/>
            <person name="Habibi H.R."/>
            <person name="Nobrega R.H."/>
        </authorList>
    </citation>
    <scope>NUCLEOTIDE SEQUENCE</scope>
</reference>
<evidence type="ECO:0000313" key="17">
    <source>
        <dbReference type="Ensembl" id="ENSDARP00000052066"/>
    </source>
</evidence>
<evidence type="ECO:0000256" key="12">
    <source>
        <dbReference type="SAM" id="MobiDB-lite"/>
    </source>
</evidence>
<evidence type="ECO:0000256" key="10">
    <source>
        <dbReference type="ARBA" id="ARBA00032881"/>
    </source>
</evidence>
<dbReference type="InterPro" id="IPR022353">
    <property type="entry name" value="Insulin_CS"/>
</dbReference>
<dbReference type="EMBL" id="AM161139">
    <property type="protein sequence ID" value="CAJ44436.1"/>
    <property type="molecule type" value="mRNA"/>
</dbReference>
<name>Q2P9V5_DANRE</name>
<dbReference type="InterPro" id="IPR043387">
    <property type="entry name" value="INSL3/INSL4"/>
</dbReference>
<dbReference type="STRING" id="7955.ENSDARP00000052066"/>
<dbReference type="KEGG" id="dre:563417"/>
<feature type="compositionally biased region" description="Polar residues" evidence="12">
    <location>
        <begin position="116"/>
        <end position="127"/>
    </location>
</feature>
<keyword evidence="21" id="KW-1267">Proteomics identification</keyword>
<evidence type="ECO:0000256" key="9">
    <source>
        <dbReference type="ARBA" id="ARBA00032209"/>
    </source>
</evidence>
<reference evidence="15" key="3">
    <citation type="submission" date="2007-06" db="EMBL/GenBank/DDBJ databases">
        <title>Danio rerio relaxins.</title>
        <authorList>
            <person name="Bogerd J."/>
        </authorList>
    </citation>
    <scope>NUCLEOTIDE SEQUENCE</scope>
</reference>
<dbReference type="AGR" id="ZFIN:ZDB-GENE-050310-5"/>
<dbReference type="SUPFAM" id="SSF56994">
    <property type="entry name" value="Insulin-like"/>
    <property type="match status" value="1"/>
</dbReference>
<reference evidence="17" key="8">
    <citation type="submission" date="2012-02" db="UniProtKB">
        <authorList>
            <consortium name="Ensembl"/>
        </authorList>
    </citation>
    <scope>IDENTIFICATION</scope>
    <source>
        <strain evidence="17">Tuebingen</strain>
    </source>
</reference>
<evidence type="ECO:0000313" key="19">
    <source>
        <dbReference type="RefSeq" id="NP_001108525.2"/>
    </source>
</evidence>
<dbReference type="InterPro" id="IPR016179">
    <property type="entry name" value="Insulin-like"/>
</dbReference>
<reference evidence="19" key="4">
    <citation type="journal article" date="2008" name="Dev. Dyn.">
        <title>Two neuron clusters in the stem of postembryonic zebrafish brain specifically express relaxin-3 gene: first evidence of nucleus incertus in fish.</title>
        <authorList>
            <person name="Donizetti A."/>
            <person name="Grossi M."/>
            <person name="Pariante P."/>
            <person name="D'Aniello E."/>
            <person name="Izzo G."/>
            <person name="Minucci S."/>
            <person name="Aniello F."/>
        </authorList>
    </citation>
    <scope>NUCLEOTIDE SEQUENCE</scope>
</reference>
<sequence>MNIKLFASLSFLILLKTSMAESEDVRVKLCGREFVRTVVASCGSFRVKRSMPDSDLHFAYPYRNLQNWLDRDLVVHQRGSPAVEDEQWRERDTPESVRGHPDPRQHTSPPAEPLDHSTTMQDLSVSSRSRRDAGPAGVCCTSGCTMNELIQYC</sequence>
<evidence type="ECO:0000256" key="7">
    <source>
        <dbReference type="ARBA" id="ARBA00023157"/>
    </source>
</evidence>
<reference evidence="19" key="6">
    <citation type="journal article" date="2009" name="Ann. N. Y. Acad. Sci.">
        <title>Relaxin family genes in humans and teleosts.</title>
        <authorList>
            <person name="Yegorov S."/>
            <person name="Good-Avila S.V."/>
            <person name="Parry L."/>
            <person name="Wilson B.C."/>
        </authorList>
    </citation>
    <scope>NUCLEOTIDE SEQUENCE</scope>
</reference>
<proteinExistence type="evidence at protein level"/>
<feature type="chain" id="PRO_5035034998" description="Insulin-like 3" evidence="13 19">
    <location>
        <begin position="21"/>
        <end position="153"/>
    </location>
</feature>
<reference evidence="19" key="1">
    <citation type="journal article" date="2005" name="BMC Evol. Biol.">
        <title>Evolution of the relaxin-like peptide family.</title>
        <authorList>
            <person name="Wilkinson T.N."/>
            <person name="Speed T.P."/>
            <person name="Tregear G.W."/>
            <person name="Bathgate R.A."/>
        </authorList>
    </citation>
    <scope>NUCLEOTIDE SEQUENCE</scope>
</reference>
<dbReference type="CTD" id="3640"/>
<dbReference type="PROSITE" id="PS00262">
    <property type="entry name" value="INSULIN"/>
    <property type="match status" value="1"/>
</dbReference>
<reference evidence="19" key="15">
    <citation type="submission" date="2025-04" db="UniProtKB">
        <authorList>
            <consortium name="RefSeq"/>
        </authorList>
    </citation>
    <scope>IDENTIFICATION</scope>
</reference>
<reference evidence="16" key="2">
    <citation type="submission" date="2005-11" db="EMBL/GenBank/DDBJ databases">
        <title>Isolation and expression of three relaxin orthologs in Danio rerio.</title>
        <authorList>
            <person name="De Rienzo G."/>
            <person name="Napolitano F."/>
            <person name="Aniello F."/>
            <person name="Minucci S."/>
        </authorList>
    </citation>
    <scope>NUCLEOTIDE SEQUENCE</scope>
</reference>
<dbReference type="InterPro" id="IPR022352">
    <property type="entry name" value="Ins/IGF/rlx"/>
</dbReference>
<dbReference type="PRINTS" id="PR00276">
    <property type="entry name" value="INSULINFAMLY"/>
</dbReference>
<evidence type="ECO:0000256" key="11">
    <source>
        <dbReference type="RuleBase" id="RU000406"/>
    </source>
</evidence>
<dbReference type="AlphaFoldDB" id="Q2P9V5"/>
<dbReference type="GeneID" id="563417"/>
<evidence type="ECO:0000313" key="16">
    <source>
        <dbReference type="EMBL" id="CAJ44436.1"/>
    </source>
</evidence>